<dbReference type="AlphaFoldDB" id="A0A6H5H4Y1"/>
<evidence type="ECO:0000313" key="2">
    <source>
        <dbReference type="EMBL" id="CAB0011046.1"/>
    </source>
</evidence>
<keyword evidence="3" id="KW-1185">Reference proteome</keyword>
<feature type="non-terminal residue" evidence="2">
    <location>
        <position position="267"/>
    </location>
</feature>
<dbReference type="EMBL" id="CADCXU010023657">
    <property type="protein sequence ID" value="CAB0011046.1"/>
    <property type="molecule type" value="Genomic_DNA"/>
</dbReference>
<sequence length="267" mass="31636">MLNNAFPFCYHNRKFMLHEQESRNWKTAWRRTDGVSKLCLHLSKKLLETSPLKRIRIYEVVNHQWFHGLTVPKAHSEAMDNAQSIFESKKPKVKTGVAETIYLSKPEKDLLDDIYNHLESMVKSKGGKRIFKPFKNYPGYQKCYVKRKRRSLLGRIDASLRKPASRPNKDHPPYELEQFISDKDETDFYDKLVLDIEELKKHQEEVRKIWDPREDRKSATAVLAELVKKIKNKMEIMEADEAEFEKRQELLSKSKTESEPRSILQMR</sequence>
<evidence type="ECO:0008006" key="4">
    <source>
        <dbReference type="Google" id="ProtNLM"/>
    </source>
</evidence>
<reference evidence="2 3" key="1">
    <citation type="submission" date="2020-02" db="EMBL/GenBank/DDBJ databases">
        <authorList>
            <person name="Ferguson B K."/>
        </authorList>
    </citation>
    <scope>NUCLEOTIDE SEQUENCE [LARGE SCALE GENOMIC DNA]</scope>
</reference>
<accession>A0A6H5H4Y1</accession>
<dbReference type="SUPFAM" id="SSF56112">
    <property type="entry name" value="Protein kinase-like (PK-like)"/>
    <property type="match status" value="1"/>
</dbReference>
<dbReference type="InterPro" id="IPR011009">
    <property type="entry name" value="Kinase-like_dom_sf"/>
</dbReference>
<gene>
    <name evidence="2" type="ORF">NTEN_LOCUS16039</name>
</gene>
<feature type="compositionally biased region" description="Basic and acidic residues" evidence="1">
    <location>
        <begin position="246"/>
        <end position="260"/>
    </location>
</feature>
<organism evidence="2 3">
    <name type="scientific">Nesidiocoris tenuis</name>
    <dbReference type="NCBI Taxonomy" id="355587"/>
    <lineage>
        <taxon>Eukaryota</taxon>
        <taxon>Metazoa</taxon>
        <taxon>Ecdysozoa</taxon>
        <taxon>Arthropoda</taxon>
        <taxon>Hexapoda</taxon>
        <taxon>Insecta</taxon>
        <taxon>Pterygota</taxon>
        <taxon>Neoptera</taxon>
        <taxon>Paraneoptera</taxon>
        <taxon>Hemiptera</taxon>
        <taxon>Heteroptera</taxon>
        <taxon>Panheteroptera</taxon>
        <taxon>Cimicomorpha</taxon>
        <taxon>Miridae</taxon>
        <taxon>Dicyphina</taxon>
        <taxon>Nesidiocoris</taxon>
    </lineage>
</organism>
<evidence type="ECO:0000313" key="3">
    <source>
        <dbReference type="Proteomes" id="UP000479000"/>
    </source>
</evidence>
<dbReference type="Gene3D" id="1.10.510.10">
    <property type="entry name" value="Transferase(Phosphotransferase) domain 1"/>
    <property type="match status" value="1"/>
</dbReference>
<name>A0A6H5H4Y1_9HEMI</name>
<dbReference type="OrthoDB" id="6513151at2759"/>
<evidence type="ECO:0000256" key="1">
    <source>
        <dbReference type="SAM" id="MobiDB-lite"/>
    </source>
</evidence>
<protein>
    <recommendedName>
        <fullName evidence="4">Protein kinase domain-containing protein</fullName>
    </recommendedName>
</protein>
<dbReference type="Proteomes" id="UP000479000">
    <property type="component" value="Unassembled WGS sequence"/>
</dbReference>
<proteinExistence type="predicted"/>
<feature type="region of interest" description="Disordered" evidence="1">
    <location>
        <begin position="246"/>
        <end position="267"/>
    </location>
</feature>